<comment type="similarity">
    <text evidence="3">Belongs to the proteasome inhibitor PI31 family.</text>
</comment>
<reference evidence="15" key="1">
    <citation type="journal article" date="2018" name="Nat. Microbiol.">
        <title>Leveraging single-cell genomics to expand the fungal tree of life.</title>
        <authorList>
            <person name="Ahrendt S.R."/>
            <person name="Quandt C.A."/>
            <person name="Ciobanu D."/>
            <person name="Clum A."/>
            <person name="Salamov A."/>
            <person name="Andreopoulos B."/>
            <person name="Cheng J.F."/>
            <person name="Woyke T."/>
            <person name="Pelin A."/>
            <person name="Henrissat B."/>
            <person name="Reynolds N.K."/>
            <person name="Benny G.L."/>
            <person name="Smith M.E."/>
            <person name="James T.Y."/>
            <person name="Grigoriev I.V."/>
        </authorList>
    </citation>
    <scope>NUCLEOTIDE SEQUENCE [LARGE SCALE GENOMIC DNA]</scope>
    <source>
        <strain evidence="15">CSF55</strain>
    </source>
</reference>
<keyword evidence="4" id="KW-0488">Methylation</keyword>
<feature type="domain" description="PI31 proteasome regulator C-terminal" evidence="12">
    <location>
        <begin position="218"/>
        <end position="274"/>
    </location>
</feature>
<name>A0A4V1IZK8_ROZAC</name>
<accession>A0A4V1IZK8</accession>
<feature type="compositionally biased region" description="Low complexity" evidence="11">
    <location>
        <begin position="171"/>
        <end position="187"/>
    </location>
</feature>
<dbReference type="InterPro" id="IPR013886">
    <property type="entry name" value="PI31_Prot_C"/>
</dbReference>
<evidence type="ECO:0000256" key="3">
    <source>
        <dbReference type="ARBA" id="ARBA00006405"/>
    </source>
</evidence>
<sequence length="313" mass="34441">MQNPLSSNNLLGTLKNCLSQSKTRLKSQCDALALLFHAAFLNLGFQFLGNSESENAPIDPNNSDIRLLPETWNNNQETFTFRYKHPQSAMTFLLKCLKLSDKFIVHGYAIQDGKINTLELKLSECVRDDISRLENPEVSLFPCLYDLMIKLKEQILQKLIPGLHKEGYEESSSASASSTIQSQSRQSYPPPPSYIPPARPYFMEPNYGVPTMPNPYGIGSNDLDPMGPFRAPSAGGGMYVGPNHPMFTDPAFPSNPALPFGAVPPGARFDPISPIDPLTGRPARPNLRPRGPFSSGEPDPDLFPPPGGPGYFM</sequence>
<feature type="compositionally biased region" description="Pro residues" evidence="11">
    <location>
        <begin position="301"/>
        <end position="313"/>
    </location>
</feature>
<keyword evidence="7" id="KW-0256">Endoplasmic reticulum</keyword>
<dbReference type="EMBL" id="ML005468">
    <property type="protein sequence ID" value="RKP18409.1"/>
    <property type="molecule type" value="Genomic_DNA"/>
</dbReference>
<evidence type="ECO:0000256" key="5">
    <source>
        <dbReference type="ARBA" id="ARBA00022490"/>
    </source>
</evidence>
<dbReference type="GO" id="GO:0004866">
    <property type="term" value="F:endopeptidase inhibitor activity"/>
    <property type="evidence" value="ECO:0007669"/>
    <property type="project" value="InterPro"/>
</dbReference>
<comment type="subcellular location">
    <subcellularLocation>
        <location evidence="2">Cytoplasm</location>
    </subcellularLocation>
    <subcellularLocation>
        <location evidence="1">Endoplasmic reticulum</location>
    </subcellularLocation>
</comment>
<dbReference type="InterPro" id="IPR021625">
    <property type="entry name" value="PI31_Prot_N"/>
</dbReference>
<evidence type="ECO:0000256" key="2">
    <source>
        <dbReference type="ARBA" id="ARBA00004496"/>
    </source>
</evidence>
<feature type="region of interest" description="Disordered" evidence="11">
    <location>
        <begin position="270"/>
        <end position="313"/>
    </location>
</feature>
<dbReference type="GO" id="GO:0000502">
    <property type="term" value="C:proteasome complex"/>
    <property type="evidence" value="ECO:0007669"/>
    <property type="project" value="UniProtKB-KW"/>
</dbReference>
<evidence type="ECO:0000256" key="9">
    <source>
        <dbReference type="ARBA" id="ARBA00022990"/>
    </source>
</evidence>
<evidence type="ECO:0000256" key="6">
    <source>
        <dbReference type="ARBA" id="ARBA00022553"/>
    </source>
</evidence>
<dbReference type="PANTHER" id="PTHR13266">
    <property type="entry name" value="PROTEASOME INHIBITOR"/>
    <property type="match status" value="1"/>
</dbReference>
<keyword evidence="5" id="KW-0963">Cytoplasm</keyword>
<protein>
    <submittedName>
        <fullName evidence="14">Uncharacterized protein</fullName>
    </submittedName>
</protein>
<evidence type="ECO:0000256" key="1">
    <source>
        <dbReference type="ARBA" id="ARBA00004240"/>
    </source>
</evidence>
<evidence type="ECO:0000256" key="10">
    <source>
        <dbReference type="ARBA" id="ARBA00024805"/>
    </source>
</evidence>
<keyword evidence="9" id="KW-0007">Acetylation</keyword>
<comment type="function">
    <text evidence="10">Plays an important role in control of proteasome function. Inhibits the hydrolysis of protein and peptide substrates by the 20S proteasome. Also inhibits the activation of the proteasome by the proteasome regulatory proteins PA700 and PA28.</text>
</comment>
<evidence type="ECO:0000259" key="13">
    <source>
        <dbReference type="Pfam" id="PF11566"/>
    </source>
</evidence>
<dbReference type="AlphaFoldDB" id="A0A4V1IZK8"/>
<evidence type="ECO:0000259" key="12">
    <source>
        <dbReference type="Pfam" id="PF08577"/>
    </source>
</evidence>
<keyword evidence="6" id="KW-0597">Phosphoprotein</keyword>
<dbReference type="InterPro" id="IPR045128">
    <property type="entry name" value="PI31-like"/>
</dbReference>
<evidence type="ECO:0000256" key="11">
    <source>
        <dbReference type="SAM" id="MobiDB-lite"/>
    </source>
</evidence>
<feature type="domain" description="PI31 proteasome regulator N-terminal" evidence="13">
    <location>
        <begin position="23"/>
        <end position="166"/>
    </location>
</feature>
<organism evidence="14 15">
    <name type="scientific">Rozella allomycis (strain CSF55)</name>
    <dbReference type="NCBI Taxonomy" id="988480"/>
    <lineage>
        <taxon>Eukaryota</taxon>
        <taxon>Fungi</taxon>
        <taxon>Fungi incertae sedis</taxon>
        <taxon>Cryptomycota</taxon>
        <taxon>Cryptomycota incertae sedis</taxon>
        <taxon>Rozella</taxon>
    </lineage>
</organism>
<dbReference type="Proteomes" id="UP000281549">
    <property type="component" value="Unassembled WGS sequence"/>
</dbReference>
<dbReference type="GO" id="GO:0005783">
    <property type="term" value="C:endoplasmic reticulum"/>
    <property type="evidence" value="ECO:0007669"/>
    <property type="project" value="UniProtKB-SubCell"/>
</dbReference>
<dbReference type="PANTHER" id="PTHR13266:SF1">
    <property type="entry name" value="PROTEASOME INHIBITOR PI31 SUBUNIT"/>
    <property type="match status" value="1"/>
</dbReference>
<evidence type="ECO:0000256" key="7">
    <source>
        <dbReference type="ARBA" id="ARBA00022824"/>
    </source>
</evidence>
<gene>
    <name evidence="14" type="ORF">ROZALSC1DRAFT_29902</name>
</gene>
<dbReference type="Pfam" id="PF11566">
    <property type="entry name" value="PI31_Prot_N"/>
    <property type="match status" value="1"/>
</dbReference>
<evidence type="ECO:0000313" key="15">
    <source>
        <dbReference type="Proteomes" id="UP000281549"/>
    </source>
</evidence>
<dbReference type="GO" id="GO:0070628">
    <property type="term" value="F:proteasome binding"/>
    <property type="evidence" value="ECO:0007669"/>
    <property type="project" value="InterPro"/>
</dbReference>
<dbReference type="Pfam" id="PF08577">
    <property type="entry name" value="PI31_Prot_C"/>
    <property type="match status" value="1"/>
</dbReference>
<evidence type="ECO:0000256" key="8">
    <source>
        <dbReference type="ARBA" id="ARBA00022942"/>
    </source>
</evidence>
<dbReference type="Gene3D" id="3.40.1000.30">
    <property type="match status" value="1"/>
</dbReference>
<dbReference type="GO" id="GO:0043161">
    <property type="term" value="P:proteasome-mediated ubiquitin-dependent protein catabolic process"/>
    <property type="evidence" value="ECO:0007669"/>
    <property type="project" value="InterPro"/>
</dbReference>
<evidence type="ECO:0000313" key="14">
    <source>
        <dbReference type="EMBL" id="RKP18409.1"/>
    </source>
</evidence>
<evidence type="ECO:0000256" key="4">
    <source>
        <dbReference type="ARBA" id="ARBA00022481"/>
    </source>
</evidence>
<feature type="region of interest" description="Disordered" evidence="11">
    <location>
        <begin position="170"/>
        <end position="195"/>
    </location>
</feature>
<proteinExistence type="inferred from homology"/>
<keyword evidence="8" id="KW-0647">Proteasome</keyword>